<dbReference type="AlphaFoldDB" id="A0A4R8F930"/>
<accession>A0A4R8F930</accession>
<gene>
    <name evidence="1" type="ORF">EV657_1543</name>
</gene>
<organism evidence="1 2">
    <name type="scientific">Rhodovulum visakhapatnamense</name>
    <dbReference type="NCBI Taxonomy" id="364297"/>
    <lineage>
        <taxon>Bacteria</taxon>
        <taxon>Pseudomonadati</taxon>
        <taxon>Pseudomonadota</taxon>
        <taxon>Alphaproteobacteria</taxon>
        <taxon>Rhodobacterales</taxon>
        <taxon>Paracoccaceae</taxon>
        <taxon>Rhodovulum</taxon>
    </lineage>
</organism>
<reference evidence="1 2" key="1">
    <citation type="submission" date="2019-03" db="EMBL/GenBank/DDBJ databases">
        <title>Genomic Encyclopedia of Type Strains, Phase IV (KMG-IV): sequencing the most valuable type-strain genomes for metagenomic binning, comparative biology and taxonomic classification.</title>
        <authorList>
            <person name="Goeker M."/>
        </authorList>
    </citation>
    <scope>NUCLEOTIDE SEQUENCE [LARGE SCALE GENOMIC DNA]</scope>
    <source>
        <strain evidence="1 2">JA181</strain>
    </source>
</reference>
<evidence type="ECO:0000313" key="2">
    <source>
        <dbReference type="Proteomes" id="UP000295484"/>
    </source>
</evidence>
<dbReference type="Proteomes" id="UP000295484">
    <property type="component" value="Unassembled WGS sequence"/>
</dbReference>
<proteinExistence type="predicted"/>
<sequence>MAGAAARARVGQHRDRWLAWHVAALTRTPDFPRADDFILPPDPRRAAAAMIMRARVLHARFEAQNQKKNQKKR</sequence>
<evidence type="ECO:0000313" key="1">
    <source>
        <dbReference type="EMBL" id="TDX19815.1"/>
    </source>
</evidence>
<protein>
    <submittedName>
        <fullName evidence="1">Uncharacterized protein</fullName>
    </submittedName>
</protein>
<dbReference type="RefSeq" id="WP_134079753.1">
    <property type="nucleotide sequence ID" value="NZ_SOEB01000054.1"/>
</dbReference>
<dbReference type="EMBL" id="SOEB01000054">
    <property type="protein sequence ID" value="TDX19815.1"/>
    <property type="molecule type" value="Genomic_DNA"/>
</dbReference>
<comment type="caution">
    <text evidence="1">The sequence shown here is derived from an EMBL/GenBank/DDBJ whole genome shotgun (WGS) entry which is preliminary data.</text>
</comment>
<name>A0A4R8F930_9RHOB</name>